<dbReference type="AlphaFoldDB" id="A0A3M0J9Q4"/>
<dbReference type="Proteomes" id="UP000269221">
    <property type="component" value="Unassembled WGS sequence"/>
</dbReference>
<dbReference type="PANTHER" id="PTHR23120:SF42">
    <property type="entry name" value="MAESTRO HEAT-LIKE REPEAT FAMILY MEMBER 3"/>
    <property type="match status" value="1"/>
</dbReference>
<dbReference type="OrthoDB" id="9217730at2759"/>
<keyword evidence="3" id="KW-1185">Reference proteome</keyword>
<evidence type="ECO:0000313" key="3">
    <source>
        <dbReference type="Proteomes" id="UP000269221"/>
    </source>
</evidence>
<organism evidence="2 3">
    <name type="scientific">Hirundo rustica rustica</name>
    <dbReference type="NCBI Taxonomy" id="333673"/>
    <lineage>
        <taxon>Eukaryota</taxon>
        <taxon>Metazoa</taxon>
        <taxon>Chordata</taxon>
        <taxon>Craniata</taxon>
        <taxon>Vertebrata</taxon>
        <taxon>Euteleostomi</taxon>
        <taxon>Archelosauria</taxon>
        <taxon>Archosauria</taxon>
        <taxon>Dinosauria</taxon>
        <taxon>Saurischia</taxon>
        <taxon>Theropoda</taxon>
        <taxon>Coelurosauria</taxon>
        <taxon>Aves</taxon>
        <taxon>Neognathae</taxon>
        <taxon>Neoaves</taxon>
        <taxon>Telluraves</taxon>
        <taxon>Australaves</taxon>
        <taxon>Passeriformes</taxon>
        <taxon>Sylvioidea</taxon>
        <taxon>Hirundinidae</taxon>
        <taxon>Hirundo</taxon>
    </lineage>
</organism>
<gene>
    <name evidence="2" type="ORF">DUI87_25952</name>
</gene>
<dbReference type="EMBL" id="QRBI01000159">
    <property type="protein sequence ID" value="RMB97588.1"/>
    <property type="molecule type" value="Genomic_DNA"/>
</dbReference>
<name>A0A3M0J9Q4_HIRRU</name>
<dbReference type="InterPro" id="IPR045206">
    <property type="entry name" value="Maestro_heat-like_prot"/>
</dbReference>
<dbReference type="PANTHER" id="PTHR23120">
    <property type="entry name" value="MAESTRO-RELATED HEAT DOMAIN-CONTAINING"/>
    <property type="match status" value="1"/>
</dbReference>
<sequence length="379" mass="42983">MISVQDEDQKLKFLDSVCTLCRTAKDDGFSQDLDDFCCRYKLGEMIQTLHAMDTMLEVTMLSSPALVASEMLQDILEELLDYMDTVAVQERVMGRVRLLSHLLADPSTVQAFGRYLRRAERTGIVLTTIEILGCSSLLDKQVPVEFLEVAMKSPGLWLMDGSGLWLPLSPVRFLPPFLPKPVAGIPQSVLEMLASGDVLENKVCPLDKSLNLLRSPRKAVVPLVLRALVTLSERVETEEDCVQERSICLFRELLGKMVWRDTKAMRRNSWDALLHLVLDMSDQAPSVAKVSKEAILATAEHLKWRELKHLAQREQTWRMGECLLAKDSSRAEEFVSASQPYLLSPQVPVREAALRFIRESQQETKMPLFVAWQLRPLWS</sequence>
<comment type="caution">
    <text evidence="2">The sequence shown here is derived from an EMBL/GenBank/DDBJ whole genome shotgun (WGS) entry which is preliminary data.</text>
</comment>
<dbReference type="InterPro" id="IPR055406">
    <property type="entry name" value="HEAT_Maestro"/>
</dbReference>
<dbReference type="GO" id="GO:0005737">
    <property type="term" value="C:cytoplasm"/>
    <property type="evidence" value="ECO:0007669"/>
    <property type="project" value="TreeGrafter"/>
</dbReference>
<feature type="domain" description="Maestro/Maestro-like HEAT-repeats" evidence="1">
    <location>
        <begin position="217"/>
        <end position="357"/>
    </location>
</feature>
<accession>A0A3M0J9Q4</accession>
<protein>
    <recommendedName>
        <fullName evidence="1">Maestro/Maestro-like HEAT-repeats domain-containing protein</fullName>
    </recommendedName>
</protein>
<reference evidence="2 3" key="1">
    <citation type="submission" date="2018-07" db="EMBL/GenBank/DDBJ databases">
        <title>A high quality draft genome assembly of the barn swallow (H. rustica rustica).</title>
        <authorList>
            <person name="Formenti G."/>
            <person name="Chiara M."/>
            <person name="Poveda L."/>
            <person name="Francoijs K.-J."/>
            <person name="Bonisoli-Alquati A."/>
            <person name="Canova L."/>
            <person name="Gianfranceschi L."/>
            <person name="Horner D.S."/>
            <person name="Saino N."/>
        </authorList>
    </citation>
    <scope>NUCLEOTIDE SEQUENCE [LARGE SCALE GENOMIC DNA]</scope>
    <source>
        <strain evidence="2">Chelidonia</strain>
        <tissue evidence="2">Blood</tissue>
    </source>
</reference>
<proteinExistence type="predicted"/>
<evidence type="ECO:0000259" key="1">
    <source>
        <dbReference type="Pfam" id="PF23227"/>
    </source>
</evidence>
<dbReference type="Pfam" id="PF23227">
    <property type="entry name" value="HEAT_MROH2B_C"/>
    <property type="match status" value="1"/>
</dbReference>
<evidence type="ECO:0000313" key="2">
    <source>
        <dbReference type="EMBL" id="RMB97588.1"/>
    </source>
</evidence>